<evidence type="ECO:0000313" key="2">
    <source>
        <dbReference type="EMBL" id="CAF4473282.1"/>
    </source>
</evidence>
<dbReference type="EMBL" id="CAJOBJ010079189">
    <property type="protein sequence ID" value="CAF4493377.1"/>
    <property type="molecule type" value="Genomic_DNA"/>
</dbReference>
<accession>A0A8S2X3C6</accession>
<dbReference type="Proteomes" id="UP000676336">
    <property type="component" value="Unassembled WGS sequence"/>
</dbReference>
<evidence type="ECO:0000256" key="1">
    <source>
        <dbReference type="SAM" id="Coils"/>
    </source>
</evidence>
<protein>
    <submittedName>
        <fullName evidence="2">Uncharacterized protein</fullName>
    </submittedName>
</protein>
<comment type="caution">
    <text evidence="2">The sequence shown here is derived from an EMBL/GenBank/DDBJ whole genome shotgun (WGS) entry which is preliminary data.</text>
</comment>
<gene>
    <name evidence="3" type="ORF">GIL414_LOCUS34363</name>
    <name evidence="2" type="ORF">SMN809_LOCUS33691</name>
</gene>
<feature type="coiled-coil region" evidence="1">
    <location>
        <begin position="7"/>
        <end position="48"/>
    </location>
</feature>
<sequence length="51" mass="6264">EFKRLKQVAAEQDIKEEAERLKKIQVELEREKHKKVAEEKRLANEKEEFRQ</sequence>
<organism evidence="2 4">
    <name type="scientific">Rotaria magnacalcarata</name>
    <dbReference type="NCBI Taxonomy" id="392030"/>
    <lineage>
        <taxon>Eukaryota</taxon>
        <taxon>Metazoa</taxon>
        <taxon>Spiralia</taxon>
        <taxon>Gnathifera</taxon>
        <taxon>Rotifera</taxon>
        <taxon>Eurotatoria</taxon>
        <taxon>Bdelloidea</taxon>
        <taxon>Philodinida</taxon>
        <taxon>Philodinidae</taxon>
        <taxon>Rotaria</taxon>
    </lineage>
</organism>
<dbReference type="EMBL" id="CAJOBI010074728">
    <property type="protein sequence ID" value="CAF4473282.1"/>
    <property type="molecule type" value="Genomic_DNA"/>
</dbReference>
<feature type="non-terminal residue" evidence="2">
    <location>
        <position position="1"/>
    </location>
</feature>
<evidence type="ECO:0000313" key="3">
    <source>
        <dbReference type="EMBL" id="CAF4493377.1"/>
    </source>
</evidence>
<name>A0A8S2X3C6_9BILA</name>
<reference evidence="2" key="1">
    <citation type="submission" date="2021-02" db="EMBL/GenBank/DDBJ databases">
        <authorList>
            <person name="Nowell W R."/>
        </authorList>
    </citation>
    <scope>NUCLEOTIDE SEQUENCE</scope>
</reference>
<dbReference type="AlphaFoldDB" id="A0A8S2X3C6"/>
<proteinExistence type="predicted"/>
<dbReference type="Proteomes" id="UP000681720">
    <property type="component" value="Unassembled WGS sequence"/>
</dbReference>
<keyword evidence="1" id="KW-0175">Coiled coil</keyword>
<evidence type="ECO:0000313" key="4">
    <source>
        <dbReference type="Proteomes" id="UP000676336"/>
    </source>
</evidence>